<feature type="compositionally biased region" description="Polar residues" evidence="11">
    <location>
        <begin position="267"/>
        <end position="276"/>
    </location>
</feature>
<evidence type="ECO:0000313" key="12">
    <source>
        <dbReference type="EMBL" id="KAF2901140.1"/>
    </source>
</evidence>
<keyword evidence="3 10" id="KW-0808">Transferase</keyword>
<dbReference type="GO" id="GO:0009922">
    <property type="term" value="F:fatty acid elongase activity"/>
    <property type="evidence" value="ECO:0007669"/>
    <property type="project" value="UniProtKB-EC"/>
</dbReference>
<evidence type="ECO:0000256" key="1">
    <source>
        <dbReference type="ARBA" id="ARBA00004141"/>
    </source>
</evidence>
<comment type="subcellular location">
    <subcellularLocation>
        <location evidence="1">Membrane</location>
        <topology evidence="1">Multi-pass membrane protein</topology>
    </subcellularLocation>
</comment>
<keyword evidence="4 10" id="KW-0812">Transmembrane</keyword>
<feature type="transmembrane region" description="Helical" evidence="10">
    <location>
        <begin position="237"/>
        <end position="255"/>
    </location>
</feature>
<keyword evidence="7 10" id="KW-0443">Lipid metabolism</keyword>
<dbReference type="GO" id="GO:0042761">
    <property type="term" value="P:very long-chain fatty acid biosynthetic process"/>
    <property type="evidence" value="ECO:0007669"/>
    <property type="project" value="TreeGrafter"/>
</dbReference>
<feature type="transmembrane region" description="Helical" evidence="10">
    <location>
        <begin position="66"/>
        <end position="83"/>
    </location>
</feature>
<dbReference type="PANTHER" id="PTHR11157:SF21">
    <property type="entry name" value="ELONGATION OF VERY LONG CHAIN FATTY ACIDS PROTEIN"/>
    <property type="match status" value="1"/>
</dbReference>
<gene>
    <name evidence="12" type="ORF">ILUMI_05046</name>
</gene>
<evidence type="ECO:0000313" key="13">
    <source>
        <dbReference type="Proteomes" id="UP000801492"/>
    </source>
</evidence>
<dbReference type="Proteomes" id="UP000801492">
    <property type="component" value="Unassembled WGS sequence"/>
</dbReference>
<feature type="region of interest" description="Disordered" evidence="11">
    <location>
        <begin position="265"/>
        <end position="287"/>
    </location>
</feature>
<feature type="transmembrane region" description="Helical" evidence="10">
    <location>
        <begin position="116"/>
        <end position="134"/>
    </location>
</feature>
<dbReference type="EMBL" id="VTPC01001836">
    <property type="protein sequence ID" value="KAF2901140.1"/>
    <property type="molecule type" value="Genomic_DNA"/>
</dbReference>
<proteinExistence type="inferred from homology"/>
<organism evidence="12 13">
    <name type="scientific">Ignelater luminosus</name>
    <name type="common">Cucubano</name>
    <name type="synonym">Pyrophorus luminosus</name>
    <dbReference type="NCBI Taxonomy" id="2038154"/>
    <lineage>
        <taxon>Eukaryota</taxon>
        <taxon>Metazoa</taxon>
        <taxon>Ecdysozoa</taxon>
        <taxon>Arthropoda</taxon>
        <taxon>Hexapoda</taxon>
        <taxon>Insecta</taxon>
        <taxon>Pterygota</taxon>
        <taxon>Neoptera</taxon>
        <taxon>Endopterygota</taxon>
        <taxon>Coleoptera</taxon>
        <taxon>Polyphaga</taxon>
        <taxon>Elateriformia</taxon>
        <taxon>Elateroidea</taxon>
        <taxon>Elateridae</taxon>
        <taxon>Agrypninae</taxon>
        <taxon>Pyrophorini</taxon>
        <taxon>Ignelater</taxon>
    </lineage>
</organism>
<evidence type="ECO:0000256" key="6">
    <source>
        <dbReference type="ARBA" id="ARBA00022989"/>
    </source>
</evidence>
<feature type="transmembrane region" description="Helical" evidence="10">
    <location>
        <begin position="208"/>
        <end position="225"/>
    </location>
</feature>
<keyword evidence="2 10" id="KW-0444">Lipid biosynthesis</keyword>
<evidence type="ECO:0000256" key="2">
    <source>
        <dbReference type="ARBA" id="ARBA00022516"/>
    </source>
</evidence>
<keyword evidence="13" id="KW-1185">Reference proteome</keyword>
<evidence type="ECO:0000256" key="8">
    <source>
        <dbReference type="ARBA" id="ARBA00023136"/>
    </source>
</evidence>
<keyword evidence="8 10" id="KW-0472">Membrane</keyword>
<evidence type="ECO:0000256" key="3">
    <source>
        <dbReference type="ARBA" id="ARBA00022679"/>
    </source>
</evidence>
<feature type="transmembrane region" description="Helical" evidence="10">
    <location>
        <begin position="146"/>
        <end position="163"/>
    </location>
</feature>
<keyword evidence="9 10" id="KW-0275">Fatty acid biosynthesis</keyword>
<dbReference type="PROSITE" id="PS01188">
    <property type="entry name" value="ELO"/>
    <property type="match status" value="1"/>
</dbReference>
<dbReference type="GO" id="GO:0034626">
    <property type="term" value="P:fatty acid elongation, polyunsaturated fatty acid"/>
    <property type="evidence" value="ECO:0007669"/>
    <property type="project" value="TreeGrafter"/>
</dbReference>
<keyword evidence="6 10" id="KW-1133">Transmembrane helix</keyword>
<name>A0A8K0GDY8_IGNLU</name>
<dbReference type="AlphaFoldDB" id="A0A8K0GDY8"/>
<protein>
    <recommendedName>
        <fullName evidence="10">Elongation of very long chain fatty acids protein</fullName>
        <ecNumber evidence="10">2.3.1.199</ecNumber>
    </recommendedName>
    <alternativeName>
        <fullName evidence="10">Very-long-chain 3-oxoacyl-CoA synthase</fullName>
    </alternativeName>
</protein>
<evidence type="ECO:0000256" key="7">
    <source>
        <dbReference type="ARBA" id="ARBA00023098"/>
    </source>
</evidence>
<feature type="transmembrane region" description="Helical" evidence="10">
    <location>
        <begin position="26"/>
        <end position="46"/>
    </location>
</feature>
<evidence type="ECO:0000256" key="9">
    <source>
        <dbReference type="ARBA" id="ARBA00023160"/>
    </source>
</evidence>
<dbReference type="InterPro" id="IPR002076">
    <property type="entry name" value="ELO_fam"/>
</dbReference>
<dbReference type="GO" id="GO:0019367">
    <property type="term" value="P:fatty acid elongation, saturated fatty acid"/>
    <property type="evidence" value="ECO:0007669"/>
    <property type="project" value="TreeGrafter"/>
</dbReference>
<sequence length="287" mass="34048">MASIINTLSYGYNYLFVELADPRASAYPLMDIPLLSACILGFYHYFIFKLGPRIMQNRPPFDLERVLVVFNLVQIIACFYLVVQGVRYTLFKYNFFCEPIDYSSSEFALEVVRHTYIYFLLKVLDLGDTIFFVLRKKNNQITFLHVYHHTGMALLGWAVVKFLAGGHGIFVGILNSFVHVVMYFYYLLSAWDKKYKNNVWWKKHITQLQIVQFFILSMYFIQLLFQPNCKYPKFTVWMFVPQNIIMIILFTDFYIKQYMKPEKKLKNQSTKSINNGKKQDLDDRKEA</sequence>
<feature type="transmembrane region" description="Helical" evidence="10">
    <location>
        <begin position="169"/>
        <end position="188"/>
    </location>
</feature>
<accession>A0A8K0GDY8</accession>
<feature type="compositionally biased region" description="Basic and acidic residues" evidence="11">
    <location>
        <begin position="277"/>
        <end position="287"/>
    </location>
</feature>
<dbReference type="GO" id="GO:0005789">
    <property type="term" value="C:endoplasmic reticulum membrane"/>
    <property type="evidence" value="ECO:0007669"/>
    <property type="project" value="TreeGrafter"/>
</dbReference>
<comment type="similarity">
    <text evidence="10">Belongs to the ELO family.</text>
</comment>
<dbReference type="EC" id="2.3.1.199" evidence="10"/>
<reference evidence="12" key="1">
    <citation type="submission" date="2019-08" db="EMBL/GenBank/DDBJ databases">
        <title>The genome of the North American firefly Photinus pyralis.</title>
        <authorList>
            <consortium name="Photinus pyralis genome working group"/>
            <person name="Fallon T.R."/>
            <person name="Sander Lower S.E."/>
            <person name="Weng J.-K."/>
        </authorList>
    </citation>
    <scope>NUCLEOTIDE SEQUENCE</scope>
    <source>
        <strain evidence="12">TRF0915ILg1</strain>
        <tissue evidence="12">Whole body</tissue>
    </source>
</reference>
<dbReference type="Pfam" id="PF01151">
    <property type="entry name" value="ELO"/>
    <property type="match status" value="1"/>
</dbReference>
<dbReference type="GO" id="GO:0030148">
    <property type="term" value="P:sphingolipid biosynthetic process"/>
    <property type="evidence" value="ECO:0007669"/>
    <property type="project" value="TreeGrafter"/>
</dbReference>
<dbReference type="GO" id="GO:0034625">
    <property type="term" value="P:fatty acid elongation, monounsaturated fatty acid"/>
    <property type="evidence" value="ECO:0007669"/>
    <property type="project" value="TreeGrafter"/>
</dbReference>
<evidence type="ECO:0000256" key="4">
    <source>
        <dbReference type="ARBA" id="ARBA00022692"/>
    </source>
</evidence>
<keyword evidence="5 10" id="KW-0276">Fatty acid metabolism</keyword>
<comment type="catalytic activity">
    <reaction evidence="10">
        <text>a very-long-chain acyl-CoA + malonyl-CoA + H(+) = a very-long-chain 3-oxoacyl-CoA + CO2 + CoA</text>
        <dbReference type="Rhea" id="RHEA:32727"/>
        <dbReference type="ChEBI" id="CHEBI:15378"/>
        <dbReference type="ChEBI" id="CHEBI:16526"/>
        <dbReference type="ChEBI" id="CHEBI:57287"/>
        <dbReference type="ChEBI" id="CHEBI:57384"/>
        <dbReference type="ChEBI" id="CHEBI:90725"/>
        <dbReference type="ChEBI" id="CHEBI:90736"/>
        <dbReference type="EC" id="2.3.1.199"/>
    </reaction>
</comment>
<evidence type="ECO:0000256" key="5">
    <source>
        <dbReference type="ARBA" id="ARBA00022832"/>
    </source>
</evidence>
<dbReference type="PANTHER" id="PTHR11157">
    <property type="entry name" value="FATTY ACID ACYL TRANSFERASE-RELATED"/>
    <property type="match status" value="1"/>
</dbReference>
<dbReference type="OrthoDB" id="434092at2759"/>
<evidence type="ECO:0000256" key="11">
    <source>
        <dbReference type="SAM" id="MobiDB-lite"/>
    </source>
</evidence>
<dbReference type="InterPro" id="IPR030457">
    <property type="entry name" value="ELO_CS"/>
</dbReference>
<comment type="caution">
    <text evidence="12">The sequence shown here is derived from an EMBL/GenBank/DDBJ whole genome shotgun (WGS) entry which is preliminary data.</text>
</comment>
<evidence type="ECO:0000256" key="10">
    <source>
        <dbReference type="RuleBase" id="RU361115"/>
    </source>
</evidence>